<comment type="caution">
    <text evidence="2">The sequence shown here is derived from an EMBL/GenBank/DDBJ whole genome shotgun (WGS) entry which is preliminary data.</text>
</comment>
<dbReference type="InterPro" id="IPR014710">
    <property type="entry name" value="RmlC-like_jellyroll"/>
</dbReference>
<dbReference type="Proteomes" id="UP001304671">
    <property type="component" value="Unassembled WGS sequence"/>
</dbReference>
<evidence type="ECO:0000259" key="1">
    <source>
        <dbReference type="Pfam" id="PF17954"/>
    </source>
</evidence>
<dbReference type="EMBL" id="JAYFUL010000001">
    <property type="protein sequence ID" value="MEA5256325.1"/>
    <property type="molecule type" value="Genomic_DNA"/>
</dbReference>
<dbReference type="Pfam" id="PF17954">
    <property type="entry name" value="Pirin_C_2"/>
    <property type="match status" value="1"/>
</dbReference>
<dbReference type="Gene3D" id="2.60.120.10">
    <property type="entry name" value="Jelly Rolls"/>
    <property type="match status" value="1"/>
</dbReference>
<sequence>MLEQNEARIYLAEKRGLTVGGSFKRFHTFNDECPFGNLKVLNDEVLGPEQTHFIFFLKEDAVLILLPIVGGLAIRGHQEPEYIVAGQVMILTRKIGDVVILDNPYPDKSINFLQIQISISDIDSLASTNDIINLSLENKNQLLSFGSGTIPIAIGQYDGRNEGVYQLENPANGLFAFVIEGAFEVQNRLLEKKDGLALWNLAIDTKIEFEALSNNAIILLMEVRLN</sequence>
<feature type="domain" description="Quercetin 2,3-dioxygenase C-terminal cupin" evidence="1">
    <location>
        <begin position="155"/>
        <end position="223"/>
    </location>
</feature>
<reference evidence="2 3" key="1">
    <citation type="submission" date="2023-12" db="EMBL/GenBank/DDBJ databases">
        <title>Novel species of the genus Arcicella isolated from rivers.</title>
        <authorList>
            <person name="Lu H."/>
        </authorList>
    </citation>
    <scope>NUCLEOTIDE SEQUENCE [LARGE SCALE GENOMIC DNA]</scope>
    <source>
        <strain evidence="2 3">LMG 21963</strain>
    </source>
</reference>
<evidence type="ECO:0000313" key="2">
    <source>
        <dbReference type="EMBL" id="MEA5256325.1"/>
    </source>
</evidence>
<dbReference type="InterPro" id="IPR041602">
    <property type="entry name" value="Quercetinase_C"/>
</dbReference>
<organism evidence="2 3">
    <name type="scientific">Arcicella aquatica</name>
    <dbReference type="NCBI Taxonomy" id="217141"/>
    <lineage>
        <taxon>Bacteria</taxon>
        <taxon>Pseudomonadati</taxon>
        <taxon>Bacteroidota</taxon>
        <taxon>Cytophagia</taxon>
        <taxon>Cytophagales</taxon>
        <taxon>Flectobacillaceae</taxon>
        <taxon>Arcicella</taxon>
    </lineage>
</organism>
<dbReference type="RefSeq" id="WP_323246132.1">
    <property type="nucleotide sequence ID" value="NZ_JAYFUL010000001.1"/>
</dbReference>
<gene>
    <name evidence="2" type="ORF">VB264_00930</name>
</gene>
<proteinExistence type="predicted"/>
<accession>A0ABU5QH93</accession>
<evidence type="ECO:0000313" key="3">
    <source>
        <dbReference type="Proteomes" id="UP001304671"/>
    </source>
</evidence>
<protein>
    <recommendedName>
        <fullName evidence="1">Quercetin 2,3-dioxygenase C-terminal cupin domain-containing protein</fullName>
    </recommendedName>
</protein>
<name>A0ABU5QH93_9BACT</name>
<keyword evidence="3" id="KW-1185">Reference proteome</keyword>